<reference evidence="2 3" key="1">
    <citation type="submission" date="2020-03" db="EMBL/GenBank/DDBJ databases">
        <authorList>
            <person name="Wang L."/>
            <person name="He N."/>
            <person name="Li Y."/>
            <person name="Fang Y."/>
            <person name="Zhang F."/>
        </authorList>
    </citation>
    <scope>NUCLEOTIDE SEQUENCE [LARGE SCALE GENOMIC DNA]</scope>
    <source>
        <strain evidence="3">hsmgli-8</strain>
    </source>
</reference>
<evidence type="ECO:0000313" key="2">
    <source>
        <dbReference type="EMBL" id="NJO99583.1"/>
    </source>
</evidence>
<protein>
    <submittedName>
        <fullName evidence="2">Uncharacterized protein</fullName>
    </submittedName>
</protein>
<keyword evidence="1" id="KW-0812">Transmembrane</keyword>
<dbReference type="Proteomes" id="UP000746535">
    <property type="component" value="Unassembled WGS sequence"/>
</dbReference>
<feature type="transmembrane region" description="Helical" evidence="1">
    <location>
        <begin position="305"/>
        <end position="326"/>
    </location>
</feature>
<dbReference type="RefSeq" id="WP_168080867.1">
    <property type="nucleotide sequence ID" value="NZ_JAAVJI010000001.1"/>
</dbReference>
<proteinExistence type="predicted"/>
<feature type="transmembrane region" description="Helical" evidence="1">
    <location>
        <begin position="279"/>
        <end position="299"/>
    </location>
</feature>
<keyword evidence="1" id="KW-0472">Membrane</keyword>
<gene>
    <name evidence="2" type="ORF">HBH25_01710</name>
</gene>
<keyword evidence="1" id="KW-1133">Transmembrane helix</keyword>
<keyword evidence="3" id="KW-1185">Reference proteome</keyword>
<evidence type="ECO:0000313" key="3">
    <source>
        <dbReference type="Proteomes" id="UP000746535"/>
    </source>
</evidence>
<comment type="caution">
    <text evidence="2">The sequence shown here is derived from an EMBL/GenBank/DDBJ whole genome shotgun (WGS) entry which is preliminary data.</text>
</comment>
<accession>A0ABX0YBD4</accession>
<evidence type="ECO:0000256" key="1">
    <source>
        <dbReference type="SAM" id="Phobius"/>
    </source>
</evidence>
<organism evidence="2 3">
    <name type="scientific">Pseudomonas quercus</name>
    <dbReference type="NCBI Taxonomy" id="2722792"/>
    <lineage>
        <taxon>Bacteria</taxon>
        <taxon>Pseudomonadati</taxon>
        <taxon>Pseudomonadota</taxon>
        <taxon>Gammaproteobacteria</taxon>
        <taxon>Pseudomonadales</taxon>
        <taxon>Pseudomonadaceae</taxon>
        <taxon>Pseudomonas</taxon>
    </lineage>
</organism>
<sequence length="341" mass="36584">MDNYPRCTVANPRGLSRQEGLLGEGELPWPDVIANQRFGQFLPPSLYATSDYNAAVFLAYQLASAEGLSTMEVEESITLLQQLLRRLAVASEVTVEQLKHIQELAVGIPEVGQLLFSPGNLAGTVVNVANLAAATAKNQRLFDLLDLSPEQKGQLKRWIDNRGKAGARSAKKISKGNIKLVWLGGTLHFQIPATAQAMEYTSRYMAGGKVNVPVYGAGRALSKRAWVAADGARGLLKYSTSNVAGMVLAVGPQAYLDYKSSTTMREFYKKSAYSQPTNVTAAVVGIAAGEIILKVISIHPLGRGMALGVLIAVGWISSLLTQYVLVTTKADKAIGGFLTDD</sequence>
<dbReference type="EMBL" id="JAAVJI010000001">
    <property type="protein sequence ID" value="NJO99583.1"/>
    <property type="molecule type" value="Genomic_DNA"/>
</dbReference>
<name>A0ABX0YBD4_9PSED</name>